<dbReference type="PROSITE" id="PS00175">
    <property type="entry name" value="PG_MUTASE"/>
    <property type="match status" value="1"/>
</dbReference>
<evidence type="ECO:0000313" key="4">
    <source>
        <dbReference type="Proteomes" id="UP000643525"/>
    </source>
</evidence>
<protein>
    <submittedName>
        <fullName evidence="3">Phosphoglycerate mutase</fullName>
        <ecNumber evidence="3">5.4.2.12</ecNumber>
    </submittedName>
</protein>
<dbReference type="Pfam" id="PF00300">
    <property type="entry name" value="His_Phos_1"/>
    <property type="match status" value="1"/>
</dbReference>
<dbReference type="EC" id="5.4.2.12" evidence="3"/>
<dbReference type="EMBL" id="JADBED010000001">
    <property type="protein sequence ID" value="MBE1523421.1"/>
    <property type="molecule type" value="Genomic_DNA"/>
</dbReference>
<keyword evidence="4" id="KW-1185">Reference proteome</keyword>
<dbReference type="InterPro" id="IPR029033">
    <property type="entry name" value="His_PPase_superfam"/>
</dbReference>
<name>A0ABR9JC87_9MICC</name>
<dbReference type="SUPFAM" id="SSF53254">
    <property type="entry name" value="Phosphoglycerate mutase-like"/>
    <property type="match status" value="1"/>
</dbReference>
<keyword evidence="2 3" id="KW-0413">Isomerase</keyword>
<dbReference type="GO" id="GO:0004619">
    <property type="term" value="F:phosphoglycerate mutase activity"/>
    <property type="evidence" value="ECO:0007669"/>
    <property type="project" value="UniProtKB-EC"/>
</dbReference>
<dbReference type="PANTHER" id="PTHR48100">
    <property type="entry name" value="BROAD-SPECIFICITY PHOSPHATASE YOR283W-RELATED"/>
    <property type="match status" value="1"/>
</dbReference>
<organism evidence="3 4">
    <name type="scientific">Nesterenkonia lutea</name>
    <dbReference type="NCBI Taxonomy" id="272919"/>
    <lineage>
        <taxon>Bacteria</taxon>
        <taxon>Bacillati</taxon>
        <taxon>Actinomycetota</taxon>
        <taxon>Actinomycetes</taxon>
        <taxon>Micrococcales</taxon>
        <taxon>Micrococcaceae</taxon>
        <taxon>Nesterenkonia</taxon>
    </lineage>
</organism>
<dbReference type="InterPro" id="IPR001345">
    <property type="entry name" value="PG/BPGM_mutase_AS"/>
</dbReference>
<dbReference type="CDD" id="cd07067">
    <property type="entry name" value="HP_PGM_like"/>
    <property type="match status" value="1"/>
</dbReference>
<dbReference type="RefSeq" id="WP_192594577.1">
    <property type="nucleotide sequence ID" value="NZ_BAAALJ010000017.1"/>
</dbReference>
<sequence length="248" mass="26983">MIRILLVRHGETEWNKTHRLQGQSSIDLAETGRAQARAAGRYVRSQNPSQGYVSTLERTAQTYAEFGLDHAPEVMADLAEQNLGDWEGMKTAQAKEQHPELYKAWKSGEGTPPGGEAPEALVERLMAAFFRIVRAAADVPATQSADEKHPLRTAVVVSHGTSIKALLEALGLIDRTRVISVTAGAISVIDVPLHGGPLSSSLPKGGLDDSQTPEQEAERIRGLTDEQILAYAKLRMFNLSPEVLTQLE</sequence>
<comment type="caution">
    <text evidence="3">The sequence shown here is derived from an EMBL/GenBank/DDBJ whole genome shotgun (WGS) entry which is preliminary data.</text>
</comment>
<evidence type="ECO:0000256" key="1">
    <source>
        <dbReference type="ARBA" id="ARBA00023152"/>
    </source>
</evidence>
<dbReference type="PANTHER" id="PTHR48100:SF1">
    <property type="entry name" value="HISTIDINE PHOSPHATASE FAMILY PROTEIN-RELATED"/>
    <property type="match status" value="1"/>
</dbReference>
<dbReference type="InterPro" id="IPR013078">
    <property type="entry name" value="His_Pase_superF_clade-1"/>
</dbReference>
<dbReference type="Gene3D" id="3.40.50.1240">
    <property type="entry name" value="Phosphoglycerate mutase-like"/>
    <property type="match status" value="1"/>
</dbReference>
<evidence type="ECO:0000256" key="2">
    <source>
        <dbReference type="ARBA" id="ARBA00023235"/>
    </source>
</evidence>
<gene>
    <name evidence="3" type="ORF">H4W27_000539</name>
</gene>
<keyword evidence="1" id="KW-0324">Glycolysis</keyword>
<reference evidence="3 4" key="1">
    <citation type="submission" date="2020-10" db="EMBL/GenBank/DDBJ databases">
        <title>Sequencing the genomes of 1000 actinobacteria strains.</title>
        <authorList>
            <person name="Klenk H.-P."/>
        </authorList>
    </citation>
    <scope>NUCLEOTIDE SEQUENCE [LARGE SCALE GENOMIC DNA]</scope>
    <source>
        <strain evidence="3 4">DSM 15666</strain>
    </source>
</reference>
<evidence type="ECO:0000313" key="3">
    <source>
        <dbReference type="EMBL" id="MBE1523421.1"/>
    </source>
</evidence>
<dbReference type="SMART" id="SM00855">
    <property type="entry name" value="PGAM"/>
    <property type="match status" value="1"/>
</dbReference>
<proteinExistence type="predicted"/>
<dbReference type="InterPro" id="IPR050275">
    <property type="entry name" value="PGM_Phosphatase"/>
</dbReference>
<dbReference type="Proteomes" id="UP000643525">
    <property type="component" value="Unassembled WGS sequence"/>
</dbReference>
<accession>A0ABR9JC87</accession>